<evidence type="ECO:0000313" key="9">
    <source>
        <dbReference type="EMBL" id="MBO3740151.1"/>
    </source>
</evidence>
<protein>
    <submittedName>
        <fullName evidence="9">AI-2E family transporter</fullName>
    </submittedName>
</protein>
<evidence type="ECO:0000256" key="6">
    <source>
        <dbReference type="ARBA" id="ARBA00022989"/>
    </source>
</evidence>
<keyword evidence="10" id="KW-1185">Reference proteome</keyword>
<keyword evidence="6 8" id="KW-1133">Transmembrane helix</keyword>
<gene>
    <name evidence="9" type="ORF">J5X75_21850</name>
</gene>
<keyword evidence="4" id="KW-1003">Cell membrane</keyword>
<comment type="similarity">
    <text evidence="2">Belongs to the autoinducer-2 exporter (AI-2E) (TC 2.A.86) family.</text>
</comment>
<feature type="transmembrane region" description="Helical" evidence="8">
    <location>
        <begin position="245"/>
        <end position="278"/>
    </location>
</feature>
<feature type="transmembrane region" description="Helical" evidence="8">
    <location>
        <begin position="156"/>
        <end position="181"/>
    </location>
</feature>
<dbReference type="PANTHER" id="PTHR21716">
    <property type="entry name" value="TRANSMEMBRANE PROTEIN"/>
    <property type="match status" value="1"/>
</dbReference>
<evidence type="ECO:0000256" key="7">
    <source>
        <dbReference type="ARBA" id="ARBA00023136"/>
    </source>
</evidence>
<feature type="transmembrane region" description="Helical" evidence="8">
    <location>
        <begin position="70"/>
        <end position="91"/>
    </location>
</feature>
<comment type="subcellular location">
    <subcellularLocation>
        <location evidence="1">Cell membrane</location>
        <topology evidence="1">Multi-pass membrane protein</topology>
    </subcellularLocation>
</comment>
<evidence type="ECO:0000313" key="10">
    <source>
        <dbReference type="Proteomes" id="UP000679690"/>
    </source>
</evidence>
<dbReference type="EMBL" id="JAGFNS010000014">
    <property type="protein sequence ID" value="MBO3740151.1"/>
    <property type="molecule type" value="Genomic_DNA"/>
</dbReference>
<feature type="transmembrane region" description="Helical" evidence="8">
    <location>
        <begin position="39"/>
        <end position="58"/>
    </location>
</feature>
<dbReference type="PANTHER" id="PTHR21716:SF53">
    <property type="entry name" value="PERMEASE PERM-RELATED"/>
    <property type="match status" value="1"/>
</dbReference>
<evidence type="ECO:0000256" key="1">
    <source>
        <dbReference type="ARBA" id="ARBA00004651"/>
    </source>
</evidence>
<sequence>MLALERHPLIDRVAALSGRLLIIGTAAAALLWVVHELQFIVLTVVLGLAQVAVLHPVVRWLRRHRLPRPIAAMAAVGAIAVLVALLVTVAVGEVMRSVPSMRTAWARATSTLDAADSGPLAMLRDHGGELLSRAGGGLGASALEGVSFLGSMLTMLLASVVFALFALISGPSLWRSVIALVPARRREPVRAAGEEALRVTGAWFYACSLTGLVDGLAIGLGMAVMRLPLAGTVALLTFVLGYVPMVGALLAGLVAVAIAFVFGGPGTALLVALLVVVVQQVESHVLAPLLMARAARIHPLVVLLLTMTMSVLLGVAGMILTVPVAGAAAAAITAYRGVRVIEA</sequence>
<keyword evidence="3" id="KW-0813">Transport</keyword>
<feature type="transmembrane region" description="Helical" evidence="8">
    <location>
        <begin position="12"/>
        <end position="33"/>
    </location>
</feature>
<evidence type="ECO:0000256" key="8">
    <source>
        <dbReference type="SAM" id="Phobius"/>
    </source>
</evidence>
<reference evidence="9 10" key="1">
    <citation type="submission" date="2021-03" db="EMBL/GenBank/DDBJ databases">
        <title>Actinoplanes flavus sp. nov., a novel actinomycete isolated from Coconut Palm rhizosphere soil.</title>
        <authorList>
            <person name="Luo X."/>
        </authorList>
    </citation>
    <scope>NUCLEOTIDE SEQUENCE [LARGE SCALE GENOMIC DNA]</scope>
    <source>
        <strain evidence="9 10">NEAU-H7</strain>
    </source>
</reference>
<name>A0ABS3UN14_9ACTN</name>
<keyword evidence="5 8" id="KW-0812">Transmembrane</keyword>
<evidence type="ECO:0000256" key="4">
    <source>
        <dbReference type="ARBA" id="ARBA00022475"/>
    </source>
</evidence>
<evidence type="ECO:0000256" key="2">
    <source>
        <dbReference type="ARBA" id="ARBA00009773"/>
    </source>
</evidence>
<organism evidence="9 10">
    <name type="scientific">Actinoplanes flavus</name>
    <dbReference type="NCBI Taxonomy" id="2820290"/>
    <lineage>
        <taxon>Bacteria</taxon>
        <taxon>Bacillati</taxon>
        <taxon>Actinomycetota</taxon>
        <taxon>Actinomycetes</taxon>
        <taxon>Micromonosporales</taxon>
        <taxon>Micromonosporaceae</taxon>
        <taxon>Actinoplanes</taxon>
    </lineage>
</organism>
<evidence type="ECO:0000256" key="5">
    <source>
        <dbReference type="ARBA" id="ARBA00022692"/>
    </source>
</evidence>
<dbReference type="RefSeq" id="WP_208469343.1">
    <property type="nucleotide sequence ID" value="NZ_JAGFNS010000014.1"/>
</dbReference>
<dbReference type="InterPro" id="IPR002549">
    <property type="entry name" value="AI-2E-like"/>
</dbReference>
<proteinExistence type="inferred from homology"/>
<accession>A0ABS3UN14</accession>
<keyword evidence="7 8" id="KW-0472">Membrane</keyword>
<comment type="caution">
    <text evidence="9">The sequence shown here is derived from an EMBL/GenBank/DDBJ whole genome shotgun (WGS) entry which is preliminary data.</text>
</comment>
<evidence type="ECO:0000256" key="3">
    <source>
        <dbReference type="ARBA" id="ARBA00022448"/>
    </source>
</evidence>
<dbReference type="Proteomes" id="UP000679690">
    <property type="component" value="Unassembled WGS sequence"/>
</dbReference>
<dbReference type="Pfam" id="PF01594">
    <property type="entry name" value="AI-2E_transport"/>
    <property type="match status" value="1"/>
</dbReference>